<organism evidence="2 3">
    <name type="scientific">Actinomadura madurae</name>
    <dbReference type="NCBI Taxonomy" id="1993"/>
    <lineage>
        <taxon>Bacteria</taxon>
        <taxon>Bacillati</taxon>
        <taxon>Actinomycetota</taxon>
        <taxon>Actinomycetes</taxon>
        <taxon>Streptosporangiales</taxon>
        <taxon>Thermomonosporaceae</taxon>
        <taxon>Actinomadura</taxon>
    </lineage>
</organism>
<dbReference type="InParanoid" id="A0A1I5H761"/>
<reference evidence="2 3" key="1">
    <citation type="submission" date="2016-10" db="EMBL/GenBank/DDBJ databases">
        <authorList>
            <person name="de Groot N.N."/>
        </authorList>
    </citation>
    <scope>NUCLEOTIDE SEQUENCE [LARGE SCALE GENOMIC DNA]</scope>
    <source>
        <strain evidence="2 3">DSM 43067</strain>
    </source>
</reference>
<dbReference type="STRING" id="1993.SAMN04489713_10652"/>
<dbReference type="Proteomes" id="UP000183413">
    <property type="component" value="Unassembled WGS sequence"/>
</dbReference>
<gene>
    <name evidence="2" type="ORF">SAMN04489713_10652</name>
</gene>
<dbReference type="eggNOG" id="ENOG5032S8H">
    <property type="taxonomic scope" value="Bacteria"/>
</dbReference>
<evidence type="ECO:0000313" key="2">
    <source>
        <dbReference type="EMBL" id="SFO44092.1"/>
    </source>
</evidence>
<dbReference type="GeneID" id="99648017"/>
<feature type="domain" description="AtuA-like ferredoxin-fold" evidence="1">
    <location>
        <begin position="10"/>
        <end position="107"/>
    </location>
</feature>
<proteinExistence type="predicted"/>
<dbReference type="PANTHER" id="PTHR47585">
    <property type="match status" value="1"/>
</dbReference>
<evidence type="ECO:0000313" key="3">
    <source>
        <dbReference type="Proteomes" id="UP000183413"/>
    </source>
</evidence>
<name>A0A1I5H761_9ACTN</name>
<dbReference type="RefSeq" id="WP_021598347.1">
    <property type="nucleotide sequence ID" value="NZ_CP083237.1"/>
</dbReference>
<keyword evidence="3" id="KW-1185">Reference proteome</keyword>
<dbReference type="EMBL" id="FOVH01000006">
    <property type="protein sequence ID" value="SFO44092.1"/>
    <property type="molecule type" value="Genomic_DNA"/>
</dbReference>
<dbReference type="AlphaFoldDB" id="A0A1I5H761"/>
<sequence>MRVPANRRTPLHEIAHARAGDKGDTSTLSVFPYRDEHYPDLVRELTAGAVRRHLGDRVRGEVVRHELPNLCALLFVCRQSLDGGVTTSLALDAHGKGLSSILLSLEIEVGEIEVSPSSPPR</sequence>
<dbReference type="PANTHER" id="PTHR47585:SF2">
    <property type="entry name" value="DUF1446 DOMAIN PROTEIN (AFU_ORTHOLOGUE AFUA_6G11420)"/>
    <property type="match status" value="1"/>
</dbReference>
<dbReference type="InterPro" id="IPR056362">
    <property type="entry name" value="AtuA-like_ferredoxin_dom"/>
</dbReference>
<accession>A0A1I5H761</accession>
<evidence type="ECO:0000259" key="1">
    <source>
        <dbReference type="Pfam" id="PF23544"/>
    </source>
</evidence>
<protein>
    <recommendedName>
        <fullName evidence="1">AtuA-like ferredoxin-fold domain-containing protein</fullName>
    </recommendedName>
</protein>
<dbReference type="Pfam" id="PF23544">
    <property type="entry name" value="AtuA_ferredoxin"/>
    <property type="match status" value="1"/>
</dbReference>